<accession>A0A4Q8Y3R4</accession>
<evidence type="ECO:0000313" key="1">
    <source>
        <dbReference type="EMBL" id="TAX74029.1"/>
    </source>
</evidence>
<dbReference type="Proteomes" id="UP000293652">
    <property type="component" value="Unassembled WGS sequence"/>
</dbReference>
<name>A0A4Q8Y3R4_RHILE</name>
<proteinExistence type="predicted"/>
<organism evidence="1 2">
    <name type="scientific">Rhizobium leguminosarum</name>
    <dbReference type="NCBI Taxonomy" id="384"/>
    <lineage>
        <taxon>Bacteria</taxon>
        <taxon>Pseudomonadati</taxon>
        <taxon>Pseudomonadota</taxon>
        <taxon>Alphaproteobacteria</taxon>
        <taxon>Hyphomicrobiales</taxon>
        <taxon>Rhizobiaceae</taxon>
        <taxon>Rhizobium/Agrobacterium group</taxon>
        <taxon>Rhizobium</taxon>
    </lineage>
</organism>
<reference evidence="1 2" key="1">
    <citation type="submission" date="2019-02" db="EMBL/GenBank/DDBJ databases">
        <title>The genomic architecture of introgression among sibling species of bacteria.</title>
        <authorList>
            <person name="Cavassim M.I.A."/>
            <person name="Moeskjaer S."/>
            <person name="Moslemi C."/>
            <person name="Fields B."/>
            <person name="Bachmann A."/>
            <person name="Vilhjalmsson B."/>
            <person name="Schierup M.H."/>
            <person name="Young J.P.W."/>
            <person name="Andersen S.U."/>
        </authorList>
    </citation>
    <scope>NUCLEOTIDE SEQUENCE [LARGE SCALE GENOMIC DNA]</scope>
    <source>
        <strain evidence="1 2">SM145A</strain>
    </source>
</reference>
<dbReference type="AlphaFoldDB" id="A0A4Q8Y3R4"/>
<dbReference type="EMBL" id="SIPC01000001">
    <property type="protein sequence ID" value="TAX74029.1"/>
    <property type="molecule type" value="Genomic_DNA"/>
</dbReference>
<protein>
    <submittedName>
        <fullName evidence="1">Uncharacterized protein</fullName>
    </submittedName>
</protein>
<sequence>MVNNSCDLYCLCHFSSSVNFRPFDGIDRDTVPQWHWPSVRLNLRHKDSGKSLTFPKSVVPQ</sequence>
<gene>
    <name evidence="1" type="ORF">ELI03_20775</name>
</gene>
<evidence type="ECO:0000313" key="2">
    <source>
        <dbReference type="Proteomes" id="UP000293652"/>
    </source>
</evidence>
<comment type="caution">
    <text evidence="1">The sequence shown here is derived from an EMBL/GenBank/DDBJ whole genome shotgun (WGS) entry which is preliminary data.</text>
</comment>